<comment type="similarity">
    <text evidence="2">Belongs to the nitroreductase family.</text>
</comment>
<keyword evidence="10" id="KW-1185">Reference proteome</keyword>
<dbReference type="InterPro" id="IPR052530">
    <property type="entry name" value="NAD(P)H_nitroreductase"/>
</dbReference>
<protein>
    <submittedName>
        <fullName evidence="9">Nitroreductase</fullName>
    </submittedName>
</protein>
<keyword evidence="6" id="KW-0560">Oxidoreductase</keyword>
<comment type="cofactor">
    <cofactor evidence="1">
        <name>FMN</name>
        <dbReference type="ChEBI" id="CHEBI:58210"/>
    </cofactor>
</comment>
<dbReference type="InterPro" id="IPR000415">
    <property type="entry name" value="Nitroreductase-like"/>
</dbReference>
<dbReference type="AlphaFoldDB" id="A0A840EJC2"/>
<evidence type="ECO:0000256" key="1">
    <source>
        <dbReference type="ARBA" id="ARBA00001917"/>
    </source>
</evidence>
<dbReference type="Proteomes" id="UP000553034">
    <property type="component" value="Unassembled WGS sequence"/>
</dbReference>
<dbReference type="PANTHER" id="PTHR43821">
    <property type="entry name" value="NAD(P)H NITROREDUCTASE YDJA-RELATED"/>
    <property type="match status" value="1"/>
</dbReference>
<evidence type="ECO:0000256" key="4">
    <source>
        <dbReference type="ARBA" id="ARBA00022643"/>
    </source>
</evidence>
<proteinExistence type="inferred from homology"/>
<comment type="caution">
    <text evidence="9">The sequence shown here is derived from an EMBL/GenBank/DDBJ whole genome shotgun (WGS) entry which is preliminary data.</text>
</comment>
<gene>
    <name evidence="9" type="ORF">GGR32_001774</name>
</gene>
<reference evidence="9 10" key="1">
    <citation type="submission" date="2020-08" db="EMBL/GenBank/DDBJ databases">
        <title>Genomic Encyclopedia of Type Strains, Phase IV (KMG-IV): sequencing the most valuable type-strain genomes for metagenomic binning, comparative biology and taxonomic classification.</title>
        <authorList>
            <person name="Goeker M."/>
        </authorList>
    </citation>
    <scope>NUCLEOTIDE SEQUENCE [LARGE SCALE GENOMIC DNA]</scope>
    <source>
        <strain evidence="9 10">DSM 29568</strain>
    </source>
</reference>
<dbReference type="InterPro" id="IPR029479">
    <property type="entry name" value="Nitroreductase"/>
</dbReference>
<evidence type="ECO:0000256" key="2">
    <source>
        <dbReference type="ARBA" id="ARBA00007118"/>
    </source>
</evidence>
<evidence type="ECO:0000256" key="7">
    <source>
        <dbReference type="ARBA" id="ARBA00023027"/>
    </source>
</evidence>
<name>A0A840EJC2_9FLAO</name>
<dbReference type="Pfam" id="PF00881">
    <property type="entry name" value="Nitroreductase"/>
    <property type="match status" value="1"/>
</dbReference>
<dbReference type="CDD" id="cd02135">
    <property type="entry name" value="YdjA-like"/>
    <property type="match status" value="1"/>
</dbReference>
<dbReference type="InterPro" id="IPR026021">
    <property type="entry name" value="YdjA-like"/>
</dbReference>
<evidence type="ECO:0000256" key="6">
    <source>
        <dbReference type="ARBA" id="ARBA00023002"/>
    </source>
</evidence>
<keyword evidence="4" id="KW-0288">FMN</keyword>
<evidence type="ECO:0000313" key="10">
    <source>
        <dbReference type="Proteomes" id="UP000553034"/>
    </source>
</evidence>
<evidence type="ECO:0000256" key="3">
    <source>
        <dbReference type="ARBA" id="ARBA00022630"/>
    </source>
</evidence>
<keyword evidence="3" id="KW-0285">Flavoprotein</keyword>
<evidence type="ECO:0000313" key="9">
    <source>
        <dbReference type="EMBL" id="MBB4119472.1"/>
    </source>
</evidence>
<sequence length="184" mass="21053">MVKDIIQKRRSIYPEQYIAKEIPTSFIQDLLLAANAAPNHKKTQPWRFKVVQGKKLEDLGAFLAQKYKETSGDNFSEFKQKKLQSKATKSSCAIAIFMQPDAKARIPEWEEVAATAMAVQNMWLLCTENNIGCYWSSPGLIKHANAFFDAPTKEKCLGFLYMGYYEGERPESSQKPLENVVEWF</sequence>
<organism evidence="9 10">
    <name type="scientific">Mesonia hippocampi</name>
    <dbReference type="NCBI Taxonomy" id="1628250"/>
    <lineage>
        <taxon>Bacteria</taxon>
        <taxon>Pseudomonadati</taxon>
        <taxon>Bacteroidota</taxon>
        <taxon>Flavobacteriia</taxon>
        <taxon>Flavobacteriales</taxon>
        <taxon>Flavobacteriaceae</taxon>
        <taxon>Mesonia</taxon>
    </lineage>
</organism>
<accession>A0A840EJC2</accession>
<evidence type="ECO:0000256" key="5">
    <source>
        <dbReference type="ARBA" id="ARBA00022857"/>
    </source>
</evidence>
<dbReference type="SUPFAM" id="SSF55469">
    <property type="entry name" value="FMN-dependent nitroreductase-like"/>
    <property type="match status" value="1"/>
</dbReference>
<dbReference type="EMBL" id="JACIFO010000007">
    <property type="protein sequence ID" value="MBB4119472.1"/>
    <property type="molecule type" value="Genomic_DNA"/>
</dbReference>
<evidence type="ECO:0000259" key="8">
    <source>
        <dbReference type="Pfam" id="PF00881"/>
    </source>
</evidence>
<feature type="domain" description="Nitroreductase" evidence="8">
    <location>
        <begin position="6"/>
        <end position="164"/>
    </location>
</feature>
<dbReference type="RefSeq" id="WP_183477828.1">
    <property type="nucleotide sequence ID" value="NZ_JACIFO010000007.1"/>
</dbReference>
<dbReference type="GO" id="GO:0016491">
    <property type="term" value="F:oxidoreductase activity"/>
    <property type="evidence" value="ECO:0007669"/>
    <property type="project" value="UniProtKB-KW"/>
</dbReference>
<dbReference type="PANTHER" id="PTHR43821:SF1">
    <property type="entry name" value="NAD(P)H NITROREDUCTASE YDJA-RELATED"/>
    <property type="match status" value="1"/>
</dbReference>
<keyword evidence="7" id="KW-0520">NAD</keyword>
<dbReference type="Gene3D" id="3.40.109.10">
    <property type="entry name" value="NADH Oxidase"/>
    <property type="match status" value="1"/>
</dbReference>
<keyword evidence="5" id="KW-0521">NADP</keyword>